<proteinExistence type="predicted"/>
<reference evidence="1" key="2">
    <citation type="journal article" date="2015" name="Fish Shellfish Immunol.">
        <title>Early steps in the European eel (Anguilla anguilla)-Vibrio vulnificus interaction in the gills: Role of the RtxA13 toxin.</title>
        <authorList>
            <person name="Callol A."/>
            <person name="Pajuelo D."/>
            <person name="Ebbesson L."/>
            <person name="Teles M."/>
            <person name="MacKenzie S."/>
            <person name="Amaro C."/>
        </authorList>
    </citation>
    <scope>NUCLEOTIDE SEQUENCE</scope>
</reference>
<reference evidence="1" key="1">
    <citation type="submission" date="2014-11" db="EMBL/GenBank/DDBJ databases">
        <authorList>
            <person name="Amaro Gonzalez C."/>
        </authorList>
    </citation>
    <scope>NUCLEOTIDE SEQUENCE</scope>
</reference>
<dbReference type="AlphaFoldDB" id="A0A0E9U3F4"/>
<dbReference type="EMBL" id="GBXM01048256">
    <property type="protein sequence ID" value="JAH60321.1"/>
    <property type="molecule type" value="Transcribed_RNA"/>
</dbReference>
<accession>A0A0E9U3F4</accession>
<name>A0A0E9U3F4_ANGAN</name>
<protein>
    <submittedName>
        <fullName evidence="1">Uncharacterized protein</fullName>
    </submittedName>
</protein>
<sequence length="42" mass="5051">MIFQRVIFKRDVSGIVKYFLIFELLCNENQFPSTRISVIWAK</sequence>
<organism evidence="1">
    <name type="scientific">Anguilla anguilla</name>
    <name type="common">European freshwater eel</name>
    <name type="synonym">Muraena anguilla</name>
    <dbReference type="NCBI Taxonomy" id="7936"/>
    <lineage>
        <taxon>Eukaryota</taxon>
        <taxon>Metazoa</taxon>
        <taxon>Chordata</taxon>
        <taxon>Craniata</taxon>
        <taxon>Vertebrata</taxon>
        <taxon>Euteleostomi</taxon>
        <taxon>Actinopterygii</taxon>
        <taxon>Neopterygii</taxon>
        <taxon>Teleostei</taxon>
        <taxon>Anguilliformes</taxon>
        <taxon>Anguillidae</taxon>
        <taxon>Anguilla</taxon>
    </lineage>
</organism>
<evidence type="ECO:0000313" key="1">
    <source>
        <dbReference type="EMBL" id="JAH60321.1"/>
    </source>
</evidence>